<reference evidence="4 5" key="1">
    <citation type="submission" date="2019-04" db="EMBL/GenBank/DDBJ databases">
        <title>Fungal friends and foes A comparative genomics study of 23 Aspergillus species from section Flavi.</title>
        <authorList>
            <consortium name="DOE Joint Genome Institute"/>
            <person name="Kjaerbolling I."/>
            <person name="Vesth T.C."/>
            <person name="Frisvad J.C."/>
            <person name="Nybo J.L."/>
            <person name="Theobald S."/>
            <person name="Kildgaard S."/>
            <person name="Petersen T.I."/>
            <person name="Kuo A."/>
            <person name="Sato A."/>
            <person name="Lyhne E.K."/>
            <person name="Kogle M.E."/>
            <person name="Wiebenga A."/>
            <person name="Kun R.S."/>
            <person name="Lubbers R.J."/>
            <person name="Makela M.R."/>
            <person name="Barry K."/>
            <person name="Chovatia M."/>
            <person name="Clum A."/>
            <person name="Daum C."/>
            <person name="Haridas S."/>
            <person name="He G."/>
            <person name="LaButti K."/>
            <person name="Lipzen A."/>
            <person name="Mondo S."/>
            <person name="Pangilinan J."/>
            <person name="Riley R."/>
            <person name="Salamov A."/>
            <person name="Simmons B.A."/>
            <person name="Magnuson J.K."/>
            <person name="Henrissat B."/>
            <person name="Mortensen U.H."/>
            <person name="Larsen T.O."/>
            <person name="De vries R.P."/>
            <person name="Grigoriev I.V."/>
            <person name="Machida M."/>
            <person name="Baker S.E."/>
            <person name="Andersen M.R."/>
        </authorList>
    </citation>
    <scope>NUCLEOTIDE SEQUENCE [LARGE SCALE GENOMIC DNA]</scope>
    <source>
        <strain evidence="4 5">CBS 117635</strain>
    </source>
</reference>
<dbReference type="InterPro" id="IPR042183">
    <property type="entry name" value="MmgE/PrpD_sf_1"/>
</dbReference>
<dbReference type="SUPFAM" id="SSF103378">
    <property type="entry name" value="2-methylcitrate dehydratase PrpD"/>
    <property type="match status" value="1"/>
</dbReference>
<dbReference type="EMBL" id="ML732767">
    <property type="protein sequence ID" value="KAB8278665.1"/>
    <property type="molecule type" value="Genomic_DNA"/>
</dbReference>
<evidence type="ECO:0000259" key="2">
    <source>
        <dbReference type="Pfam" id="PF03972"/>
    </source>
</evidence>
<accession>A0A5N6JIF7</accession>
<evidence type="ECO:0000313" key="5">
    <source>
        <dbReference type="Proteomes" id="UP000326289"/>
    </source>
</evidence>
<dbReference type="Gene3D" id="1.10.4100.10">
    <property type="entry name" value="2-methylcitrate dehydratase PrpD"/>
    <property type="match status" value="1"/>
</dbReference>
<dbReference type="PANTHER" id="PTHR16943:SF15">
    <property type="entry name" value="DEHYDRATASE (PRPD), PUTATIVE-RELATED"/>
    <property type="match status" value="1"/>
</dbReference>
<feature type="domain" description="MmgE/PrpD N-terminal" evidence="2">
    <location>
        <begin position="132"/>
        <end position="385"/>
    </location>
</feature>
<dbReference type="GO" id="GO:0005739">
    <property type="term" value="C:mitochondrion"/>
    <property type="evidence" value="ECO:0007669"/>
    <property type="project" value="TreeGrafter"/>
</dbReference>
<evidence type="ECO:0000259" key="3">
    <source>
        <dbReference type="Pfam" id="PF19305"/>
    </source>
</evidence>
<evidence type="ECO:0000313" key="4">
    <source>
        <dbReference type="EMBL" id="KAB8278665.1"/>
    </source>
</evidence>
<keyword evidence="5" id="KW-1185">Reference proteome</keyword>
<proteinExistence type="inferred from homology"/>
<dbReference type="Proteomes" id="UP000326289">
    <property type="component" value="Unassembled WGS sequence"/>
</dbReference>
<name>A0A5N6JIF7_9EURO</name>
<dbReference type="InterPro" id="IPR036148">
    <property type="entry name" value="MmgE/PrpD_sf"/>
</dbReference>
<dbReference type="GO" id="GO:0016829">
    <property type="term" value="F:lyase activity"/>
    <property type="evidence" value="ECO:0007669"/>
    <property type="project" value="InterPro"/>
</dbReference>
<comment type="similarity">
    <text evidence="1">Belongs to the PrpD family.</text>
</comment>
<sequence length="604" mass="66808">MVSSTYVVMIAVDMDRFELLTCSISIVYCGHLIYIQKPIGFTSAPLSFLVTSSTTTSIQWKPRIRPFHHPHTTPIPKSHNQLNPNPTYIQPKIPRPFILPIPSPTTTLLHTPPQNLPKPPKMTHPYDPPIQSLTTYLYNHTITNPTAYASARIALLDALGCAIETASKSTEAQKLLGPRVPGTIVPHGFRVPGTEYQLDPVKGAFDLGVLIRYLDQNDALWGREWGHPSDNIASILSVTDWLCRTNEPTHHGPPMTIHTLLTALIKAYEIQGIYAQSNAFNTHGTDHVILVKLASAAVVSWLLGLTESQTMATISHVWMDGHPSRIYRGAEDTISRKGWAAGDACMRAVHLALLVRAGQVGVPSVLSAVPWGFYQRDFGGKGFEFIREFGDWMVRNVLYKVMPVEGHGIAAVEAVLVQRRRLLEMGFGVRDVERIEIRTTRAADLIINKRGPLSNAADRDHCMQFVVALALLKGGVPEVGDYQDESCWVKSQELESLRERVVVVPDDRLTADYLDLEKKSIGSGLKVCLCDGTVLPEVLVEYPIGHVRNPKTSAAVRDKFVSNMGLVFSDAHIARILAAVEDDEMGISEFVNLFWLQGSSGPRL</sequence>
<dbReference type="InterPro" id="IPR042188">
    <property type="entry name" value="MmgE/PrpD_sf_2"/>
</dbReference>
<dbReference type="Pfam" id="PF19305">
    <property type="entry name" value="MmgE_PrpD_C"/>
    <property type="match status" value="1"/>
</dbReference>
<evidence type="ECO:0008006" key="6">
    <source>
        <dbReference type="Google" id="ProtNLM"/>
    </source>
</evidence>
<dbReference type="PANTHER" id="PTHR16943">
    <property type="entry name" value="2-METHYLCITRATE DEHYDRATASE-RELATED"/>
    <property type="match status" value="1"/>
</dbReference>
<protein>
    <recommendedName>
        <fullName evidence="6">MmgE/PrpD family-domain-containing protein</fullName>
    </recommendedName>
</protein>
<organism evidence="4 5">
    <name type="scientific">Aspergillus minisclerotigenes</name>
    <dbReference type="NCBI Taxonomy" id="656917"/>
    <lineage>
        <taxon>Eukaryota</taxon>
        <taxon>Fungi</taxon>
        <taxon>Dikarya</taxon>
        <taxon>Ascomycota</taxon>
        <taxon>Pezizomycotina</taxon>
        <taxon>Eurotiomycetes</taxon>
        <taxon>Eurotiomycetidae</taxon>
        <taxon>Eurotiales</taxon>
        <taxon>Aspergillaceae</taxon>
        <taxon>Aspergillus</taxon>
        <taxon>Aspergillus subgen. Circumdati</taxon>
    </lineage>
</organism>
<dbReference type="InterPro" id="IPR045336">
    <property type="entry name" value="MmgE_PrpD_N"/>
</dbReference>
<dbReference type="AlphaFoldDB" id="A0A5N6JIF7"/>
<dbReference type="InterPro" id="IPR005656">
    <property type="entry name" value="MmgE_PrpD"/>
</dbReference>
<feature type="domain" description="MmgE/PrpD C-terminal" evidence="3">
    <location>
        <begin position="403"/>
        <end position="579"/>
    </location>
</feature>
<dbReference type="InterPro" id="IPR045337">
    <property type="entry name" value="MmgE_PrpD_C"/>
</dbReference>
<evidence type="ECO:0000256" key="1">
    <source>
        <dbReference type="ARBA" id="ARBA00006174"/>
    </source>
</evidence>
<dbReference type="Pfam" id="PF03972">
    <property type="entry name" value="MmgE_PrpD_N"/>
    <property type="match status" value="1"/>
</dbReference>
<gene>
    <name evidence="4" type="ORF">BDV30DRAFT_123870</name>
</gene>
<dbReference type="Gene3D" id="3.30.1330.120">
    <property type="entry name" value="2-methylcitrate dehydratase PrpD"/>
    <property type="match status" value="1"/>
</dbReference>